<name>A0A0F9ESK7_9ZZZZ</name>
<gene>
    <name evidence="1" type="ORF">LCGC14_2039190</name>
</gene>
<sequence>MKKSTYHLILVLVLFVAVMLFSAWVGVRIAGADPLSTFGCDKSDTCALSHLLIHQHMRTTPPPPEPECYWESFGLLKKRFYNDSWLLPSGVTTFFAPTLRPIKEWLKEWEPYGTDDVYIYFKRQVCEEAK</sequence>
<dbReference type="EMBL" id="LAZR01023880">
    <property type="protein sequence ID" value="KKL77004.1"/>
    <property type="molecule type" value="Genomic_DNA"/>
</dbReference>
<protein>
    <submittedName>
        <fullName evidence="1">Uncharacterized protein</fullName>
    </submittedName>
</protein>
<accession>A0A0F9ESK7</accession>
<proteinExistence type="predicted"/>
<dbReference type="AlphaFoldDB" id="A0A0F9ESK7"/>
<reference evidence="1" key="1">
    <citation type="journal article" date="2015" name="Nature">
        <title>Complex archaea that bridge the gap between prokaryotes and eukaryotes.</title>
        <authorList>
            <person name="Spang A."/>
            <person name="Saw J.H."/>
            <person name="Jorgensen S.L."/>
            <person name="Zaremba-Niedzwiedzka K."/>
            <person name="Martijn J."/>
            <person name="Lind A.E."/>
            <person name="van Eijk R."/>
            <person name="Schleper C."/>
            <person name="Guy L."/>
            <person name="Ettema T.J."/>
        </authorList>
    </citation>
    <scope>NUCLEOTIDE SEQUENCE</scope>
</reference>
<comment type="caution">
    <text evidence="1">The sequence shown here is derived from an EMBL/GenBank/DDBJ whole genome shotgun (WGS) entry which is preliminary data.</text>
</comment>
<organism evidence="1">
    <name type="scientific">marine sediment metagenome</name>
    <dbReference type="NCBI Taxonomy" id="412755"/>
    <lineage>
        <taxon>unclassified sequences</taxon>
        <taxon>metagenomes</taxon>
        <taxon>ecological metagenomes</taxon>
    </lineage>
</organism>
<evidence type="ECO:0000313" key="1">
    <source>
        <dbReference type="EMBL" id="KKL77004.1"/>
    </source>
</evidence>